<sequence>MKHDISLLVETCGAQTCDITFGLFKFLVPELSFLACIAEKISFILSGECYLRVFYNMVKSNIINGLVISLDESSSSSTSSFAC</sequence>
<dbReference type="EMBL" id="JAYWIO010000004">
    <property type="protein sequence ID" value="KAK7266891.1"/>
    <property type="molecule type" value="Genomic_DNA"/>
</dbReference>
<organism evidence="1 2">
    <name type="scientific">Crotalaria pallida</name>
    <name type="common">Smooth rattlebox</name>
    <name type="synonym">Crotalaria striata</name>
    <dbReference type="NCBI Taxonomy" id="3830"/>
    <lineage>
        <taxon>Eukaryota</taxon>
        <taxon>Viridiplantae</taxon>
        <taxon>Streptophyta</taxon>
        <taxon>Embryophyta</taxon>
        <taxon>Tracheophyta</taxon>
        <taxon>Spermatophyta</taxon>
        <taxon>Magnoliopsida</taxon>
        <taxon>eudicotyledons</taxon>
        <taxon>Gunneridae</taxon>
        <taxon>Pentapetalae</taxon>
        <taxon>rosids</taxon>
        <taxon>fabids</taxon>
        <taxon>Fabales</taxon>
        <taxon>Fabaceae</taxon>
        <taxon>Papilionoideae</taxon>
        <taxon>50 kb inversion clade</taxon>
        <taxon>genistoids sensu lato</taxon>
        <taxon>core genistoids</taxon>
        <taxon>Crotalarieae</taxon>
        <taxon>Crotalaria</taxon>
    </lineage>
</organism>
<protein>
    <submittedName>
        <fullName evidence="1">Uncharacterized protein</fullName>
    </submittedName>
</protein>
<gene>
    <name evidence="1" type="ORF">RIF29_19551</name>
</gene>
<keyword evidence="2" id="KW-1185">Reference proteome</keyword>
<evidence type="ECO:0000313" key="2">
    <source>
        <dbReference type="Proteomes" id="UP001372338"/>
    </source>
</evidence>
<accession>A0AAN9IBI2</accession>
<reference evidence="1 2" key="1">
    <citation type="submission" date="2024-01" db="EMBL/GenBank/DDBJ databases">
        <title>The genomes of 5 underutilized Papilionoideae crops provide insights into root nodulation and disease resistanc.</title>
        <authorList>
            <person name="Yuan L."/>
        </authorList>
    </citation>
    <scope>NUCLEOTIDE SEQUENCE [LARGE SCALE GENOMIC DNA]</scope>
    <source>
        <strain evidence="1">ZHUSHIDOU_FW_LH</strain>
        <tissue evidence="1">Leaf</tissue>
    </source>
</reference>
<proteinExistence type="predicted"/>
<evidence type="ECO:0000313" key="1">
    <source>
        <dbReference type="EMBL" id="KAK7266891.1"/>
    </source>
</evidence>
<name>A0AAN9IBI2_CROPI</name>
<dbReference type="AlphaFoldDB" id="A0AAN9IBI2"/>
<comment type="caution">
    <text evidence="1">The sequence shown here is derived from an EMBL/GenBank/DDBJ whole genome shotgun (WGS) entry which is preliminary data.</text>
</comment>
<dbReference type="Proteomes" id="UP001372338">
    <property type="component" value="Unassembled WGS sequence"/>
</dbReference>